<name>A0ABV3NVD4_9ENTR</name>
<keyword evidence="3" id="KW-1185">Reference proteome</keyword>
<dbReference type="RefSeq" id="WP_280596316.1">
    <property type="nucleotide sequence ID" value="NZ_JBFMVT010000002.1"/>
</dbReference>
<dbReference type="Proteomes" id="UP001555342">
    <property type="component" value="Unassembled WGS sequence"/>
</dbReference>
<organism evidence="2 3">
    <name type="scientific">Buttiauxella gaviniae</name>
    <dbReference type="NCBI Taxonomy" id="82990"/>
    <lineage>
        <taxon>Bacteria</taxon>
        <taxon>Pseudomonadati</taxon>
        <taxon>Pseudomonadota</taxon>
        <taxon>Gammaproteobacteria</taxon>
        <taxon>Enterobacterales</taxon>
        <taxon>Enterobacteriaceae</taxon>
        <taxon>Buttiauxella</taxon>
    </lineage>
</organism>
<gene>
    <name evidence="2" type="ORF">AB1E22_12520</name>
</gene>
<evidence type="ECO:0000313" key="2">
    <source>
        <dbReference type="EMBL" id="MEW7313504.1"/>
    </source>
</evidence>
<sequence length="136" mass="15297">MKIWFSAELDAFFQSDWFTEQPGGTIEITPERFEELMQLQSSGLKISHDENGNPIAVEPPPPTKEEAVGYAEQQKAAFLAVAQETISLWQTELQLDIISDEDKASLIEWLDYIKKLQAIDTSKAPGINWPPVPGHK</sequence>
<feature type="region of interest" description="Disordered" evidence="1">
    <location>
        <begin position="46"/>
        <end position="65"/>
    </location>
</feature>
<protein>
    <submittedName>
        <fullName evidence="2">Tail fiber assembly protein</fullName>
    </submittedName>
</protein>
<comment type="caution">
    <text evidence="2">The sequence shown here is derived from an EMBL/GenBank/DDBJ whole genome shotgun (WGS) entry which is preliminary data.</text>
</comment>
<evidence type="ECO:0000313" key="3">
    <source>
        <dbReference type="Proteomes" id="UP001555342"/>
    </source>
</evidence>
<dbReference type="InterPro" id="IPR003458">
    <property type="entry name" value="Phage_T4_Gp38_tail_assem"/>
</dbReference>
<dbReference type="Pfam" id="PF02413">
    <property type="entry name" value="Caudo_TAP"/>
    <property type="match status" value="1"/>
</dbReference>
<proteinExistence type="predicted"/>
<accession>A0ABV3NVD4</accession>
<dbReference type="EMBL" id="JBFMVT010000002">
    <property type="protein sequence ID" value="MEW7313504.1"/>
    <property type="molecule type" value="Genomic_DNA"/>
</dbReference>
<reference evidence="2 3" key="1">
    <citation type="submission" date="2024-07" db="EMBL/GenBank/DDBJ databases">
        <authorList>
            <person name="Wang L."/>
        </authorList>
    </citation>
    <scope>NUCLEOTIDE SEQUENCE [LARGE SCALE GENOMIC DNA]</scope>
    <source>
        <strain evidence="2 3">WL359</strain>
    </source>
</reference>
<evidence type="ECO:0000256" key="1">
    <source>
        <dbReference type="SAM" id="MobiDB-lite"/>
    </source>
</evidence>